<comment type="caution">
    <text evidence="3">The sequence shown here is derived from an EMBL/GenBank/DDBJ whole genome shotgun (WGS) entry which is preliminary data.</text>
</comment>
<dbReference type="AlphaFoldDB" id="A0A840WEB8"/>
<keyword evidence="4" id="KW-1185">Reference proteome</keyword>
<evidence type="ECO:0008006" key="5">
    <source>
        <dbReference type="Google" id="ProtNLM"/>
    </source>
</evidence>
<evidence type="ECO:0000313" key="3">
    <source>
        <dbReference type="EMBL" id="MBB5494562.1"/>
    </source>
</evidence>
<feature type="compositionally biased region" description="Basic and acidic residues" evidence="1">
    <location>
        <begin position="322"/>
        <end position="333"/>
    </location>
</feature>
<organism evidence="3 4">
    <name type="scientific">Nocardiopsis metallicus</name>
    <dbReference type="NCBI Taxonomy" id="179819"/>
    <lineage>
        <taxon>Bacteria</taxon>
        <taxon>Bacillati</taxon>
        <taxon>Actinomycetota</taxon>
        <taxon>Actinomycetes</taxon>
        <taxon>Streptosporangiales</taxon>
        <taxon>Nocardiopsidaceae</taxon>
        <taxon>Nocardiopsis</taxon>
    </lineage>
</organism>
<feature type="region of interest" description="Disordered" evidence="1">
    <location>
        <begin position="301"/>
        <end position="333"/>
    </location>
</feature>
<keyword evidence="2" id="KW-0732">Signal</keyword>
<accession>A0A840WEB8</accession>
<gene>
    <name evidence="3" type="ORF">HNR07_005699</name>
</gene>
<evidence type="ECO:0000313" key="4">
    <source>
        <dbReference type="Proteomes" id="UP000579647"/>
    </source>
</evidence>
<name>A0A840WEB8_9ACTN</name>
<feature type="compositionally biased region" description="Polar residues" evidence="1">
    <location>
        <begin position="301"/>
        <end position="310"/>
    </location>
</feature>
<feature type="compositionally biased region" description="Basic and acidic residues" evidence="1">
    <location>
        <begin position="37"/>
        <end position="46"/>
    </location>
</feature>
<proteinExistence type="predicted"/>
<dbReference type="EMBL" id="JACHDO010000001">
    <property type="protein sequence ID" value="MBB5494562.1"/>
    <property type="molecule type" value="Genomic_DNA"/>
</dbReference>
<feature type="signal peptide" evidence="2">
    <location>
        <begin position="1"/>
        <end position="27"/>
    </location>
</feature>
<feature type="region of interest" description="Disordered" evidence="1">
    <location>
        <begin position="37"/>
        <end position="69"/>
    </location>
</feature>
<evidence type="ECO:0000256" key="1">
    <source>
        <dbReference type="SAM" id="MobiDB-lite"/>
    </source>
</evidence>
<feature type="chain" id="PRO_5033041485" description="Heavy metal-binding domain-containing protein" evidence="2">
    <location>
        <begin position="28"/>
        <end position="333"/>
    </location>
</feature>
<evidence type="ECO:0000256" key="2">
    <source>
        <dbReference type="SAM" id="SignalP"/>
    </source>
</evidence>
<dbReference type="Proteomes" id="UP000579647">
    <property type="component" value="Unassembled WGS sequence"/>
</dbReference>
<sequence>MNAPTKLALYGLALVTVFAVAGFTANAVVPEETVRNWSEETTDHGQHGQGGDANAAGHGAPTGDAASLGLGLAQDGHQLTGVSAPQEPGIEGELTFAVSTREGEPVTEFELNHEKLMHLIAVRADGQHFRHVHPELDADGTWSIPWEWEEAGTYRIFADFVPSVAGEDMTLSTTVQVAGDYAAVPANEPVTETSAGGFDVSVRGDLVAGEPSELTVSVARDGEPVTNLEPYLGAFGHLVALRDGDLAYLHVHPYGTEPEAGQTAGPDIAFEATAPTEGRYLLYLDFQVDGQVHTAPLVIDTTANPSQSPSEDGHSGDVSGTGDERQDGDDHDH</sequence>
<protein>
    <recommendedName>
        <fullName evidence="5">Heavy metal-binding domain-containing protein</fullName>
    </recommendedName>
</protein>
<dbReference type="RefSeq" id="WP_184368219.1">
    <property type="nucleotide sequence ID" value="NZ_BAAAKM010000025.1"/>
</dbReference>
<reference evidence="3 4" key="1">
    <citation type="submission" date="2020-08" db="EMBL/GenBank/DDBJ databases">
        <title>Sequencing the genomes of 1000 actinobacteria strains.</title>
        <authorList>
            <person name="Klenk H.-P."/>
        </authorList>
    </citation>
    <scope>NUCLEOTIDE SEQUENCE [LARGE SCALE GENOMIC DNA]</scope>
    <source>
        <strain evidence="3 4">DSM 44598</strain>
    </source>
</reference>